<dbReference type="AlphaFoldDB" id="A8HXB3"/>
<name>A8HXB3_AZOC5</name>
<reference evidence="2 3" key="3">
    <citation type="journal article" date="2008" name="BMC Genomics">
        <title>The genome of the versatile nitrogen fixer Azorhizobium caulinodans ORS571.</title>
        <authorList>
            <person name="Lee KB."/>
            <person name="Backer P.D."/>
            <person name="Aono T."/>
            <person name="Liu CT."/>
            <person name="Suzuki S."/>
            <person name="Suzuki T."/>
            <person name="Kaneko T."/>
            <person name="Yamada M."/>
            <person name="Tabata S."/>
            <person name="Kupfer D.M."/>
            <person name="Najar F.Z."/>
            <person name="Wiley G.B."/>
            <person name="Roe B."/>
            <person name="Binnewies T.T."/>
            <person name="Ussery D.W."/>
            <person name="D'Haeze W."/>
            <person name="Herder J.D."/>
            <person name="Gevers D."/>
            <person name="Vereecke D."/>
            <person name="Holsters M."/>
            <person name="Oyaizu H."/>
        </authorList>
    </citation>
    <scope>NUCLEOTIDE SEQUENCE [LARGE SCALE GENOMIC DNA]</scope>
    <source>
        <strain evidence="3">ATCC 43989 / DSM 5975 / JCM 20966 / LMG 6465 / NBRC 14845 / NCIMB 13405 / ORS 571</strain>
    </source>
</reference>
<accession>A8HXB3</accession>
<dbReference type="STRING" id="438753.AZC_1481"/>
<keyword evidence="3" id="KW-1185">Reference proteome</keyword>
<reference evidence="2 3" key="4">
    <citation type="journal article" date="2009" name="Appl. Environ. Microbiol.">
        <title>Comparative genome-wide transcriptional profiling of Azorhizobium caulinodans ORS571 grown under free-living and symbiotic conditions.</title>
        <authorList>
            <person name="Tsukada S."/>
            <person name="Aono T."/>
            <person name="Akiba N."/>
            <person name="Lee KB."/>
            <person name="Liu CT."/>
            <person name="Toyazaki H."/>
            <person name="Oyaizu H."/>
        </authorList>
    </citation>
    <scope>NUCLEOTIDE SEQUENCE [LARGE SCALE GENOMIC DNA]</scope>
    <source>
        <strain evidence="3">ATCC 43989 / DSM 5975 / JCM 20966 / LMG 6465 / NBRC 14845 / NCIMB 13405 / ORS 571</strain>
    </source>
</reference>
<dbReference type="KEGG" id="azc:AZC_1481"/>
<evidence type="ECO:0000256" key="1">
    <source>
        <dbReference type="SAM" id="SignalP"/>
    </source>
</evidence>
<dbReference type="RefSeq" id="WP_012170009.1">
    <property type="nucleotide sequence ID" value="NC_009937.1"/>
</dbReference>
<reference evidence="3" key="2">
    <citation type="submission" date="2007-04" db="EMBL/GenBank/DDBJ databases">
        <title>Complete genome sequence of the nitrogen-fixing bacterium Azorhizobium caulinodans ORS571.</title>
        <authorList>
            <person name="Lee K.B."/>
            <person name="Backer P.D."/>
            <person name="Aono T."/>
            <person name="Liu C.T."/>
            <person name="Suzuki S."/>
            <person name="Suzuki T."/>
            <person name="Kaneko T."/>
            <person name="Yamada M."/>
            <person name="Tabata S."/>
            <person name="Kupfer D.M."/>
            <person name="Najar F.Z."/>
            <person name="Wiley G.B."/>
            <person name="Roe B."/>
            <person name="Binnewies T."/>
            <person name="Ussery D."/>
            <person name="Vereecke D."/>
            <person name="Gevers D."/>
            <person name="Holsters M."/>
            <person name="Oyaizu H."/>
        </authorList>
    </citation>
    <scope>NUCLEOTIDE SEQUENCE [LARGE SCALE GENOMIC DNA]</scope>
    <source>
        <strain evidence="3">ATCC 43989 / DSM 5975 / JCM 20966 / LMG 6465 / NBRC 14845 / NCIMB 13405 / ORS 571</strain>
    </source>
</reference>
<protein>
    <submittedName>
        <fullName evidence="2">Uncharacterized protein</fullName>
    </submittedName>
</protein>
<organism evidence="2 3">
    <name type="scientific">Azorhizobium caulinodans (strain ATCC 43989 / DSM 5975 / JCM 20966 / LMG 6465 / NBRC 14845 / NCIMB 13405 / ORS 571)</name>
    <dbReference type="NCBI Taxonomy" id="438753"/>
    <lineage>
        <taxon>Bacteria</taxon>
        <taxon>Pseudomonadati</taxon>
        <taxon>Pseudomonadota</taxon>
        <taxon>Alphaproteobacteria</taxon>
        <taxon>Hyphomicrobiales</taxon>
        <taxon>Xanthobacteraceae</taxon>
        <taxon>Azorhizobium</taxon>
    </lineage>
</organism>
<reference evidence="2 3" key="5">
    <citation type="journal article" date="2010" name="Appl. Environ. Microbiol.">
        <title>phrR-like gene praR of Azorhizobium caulinodans ORS571 is essential for symbiosis with Sesbania rostrata and is involved in expression of reb genes.</title>
        <authorList>
            <person name="Akiba N."/>
            <person name="Aono T."/>
            <person name="Toyazaki H."/>
            <person name="Sato S."/>
            <person name="Oyaizu H."/>
        </authorList>
    </citation>
    <scope>NUCLEOTIDE SEQUENCE [LARGE SCALE GENOMIC DNA]</scope>
    <source>
        <strain evidence="3">ATCC 43989 / DSM 5975 / JCM 20966 / LMG 6465 / NBRC 14845 / NCIMB 13405 / ORS 571</strain>
    </source>
</reference>
<feature type="chain" id="PRO_5002721240" evidence="1">
    <location>
        <begin position="25"/>
        <end position="109"/>
    </location>
</feature>
<sequence length="109" mass="11336">MRVPLTPIALTTGLLLALTCGANAQSNLTLPPIDPPAVPQTCAAFAALVKSQGAVVVGNSPQTIQRYVKDQAFCAYQQVANPAWIALSDNPQCFVGYTCGDNNDSGSGR</sequence>
<gene>
    <name evidence="2" type="ordered locus">AZC_1481</name>
</gene>
<reference evidence="2 3" key="1">
    <citation type="journal article" date="2007" name="Appl. Environ. Microbiol.">
        <title>Rhizobial factors required for stem nodule maturation and maintenance in Sesbania rostrata-Azorhizobium caulinodans ORS571 symbiosis.</title>
        <authorList>
            <person name="Suzuki S."/>
            <person name="Aono T."/>
            <person name="Lee KB."/>
            <person name="Suzuki T."/>
            <person name="Liu CT."/>
            <person name="Miwa H."/>
            <person name="Wakao S."/>
            <person name="Iki T."/>
            <person name="Oyaizu H."/>
        </authorList>
    </citation>
    <scope>NUCLEOTIDE SEQUENCE [LARGE SCALE GENOMIC DNA]</scope>
    <source>
        <strain evidence="3">ATCC 43989 / DSM 5975 / JCM 20966 / LMG 6465 / NBRC 14845 / NCIMB 13405 / ORS 571</strain>
    </source>
</reference>
<dbReference type="Proteomes" id="UP000000270">
    <property type="component" value="Chromosome"/>
</dbReference>
<feature type="signal peptide" evidence="1">
    <location>
        <begin position="1"/>
        <end position="24"/>
    </location>
</feature>
<evidence type="ECO:0000313" key="2">
    <source>
        <dbReference type="EMBL" id="BAF87479.1"/>
    </source>
</evidence>
<dbReference type="EMBL" id="AP009384">
    <property type="protein sequence ID" value="BAF87479.1"/>
    <property type="molecule type" value="Genomic_DNA"/>
</dbReference>
<reference evidence="2 3" key="6">
    <citation type="journal article" date="2011" name="Appl. Environ. Microbiol.">
        <title>Involvement of the azorhizobial chromosome partition gene (parA) in the onset of bacteroid differentiation during Sesbania rostrata stem nodule development.</title>
        <authorList>
            <person name="Liu CT."/>
            <person name="Lee KB."/>
            <person name="Wang YS."/>
            <person name="Peng MH."/>
            <person name="Lee KT."/>
            <person name="Suzuki S."/>
            <person name="Suzuki T."/>
            <person name="Oyaizu H."/>
        </authorList>
    </citation>
    <scope>NUCLEOTIDE SEQUENCE [LARGE SCALE GENOMIC DNA]</scope>
    <source>
        <strain evidence="3">ATCC 43989 / DSM 5975 / JCM 20966 / LMG 6465 / NBRC 14845 / NCIMB 13405 / ORS 571</strain>
    </source>
</reference>
<dbReference type="HOGENOM" id="CLU_152495_1_0_5"/>
<dbReference type="eggNOG" id="ENOG50334BK">
    <property type="taxonomic scope" value="Bacteria"/>
</dbReference>
<proteinExistence type="predicted"/>
<evidence type="ECO:0000313" key="3">
    <source>
        <dbReference type="Proteomes" id="UP000000270"/>
    </source>
</evidence>
<keyword evidence="1" id="KW-0732">Signal</keyword>